<feature type="domain" description="EAL" evidence="1">
    <location>
        <begin position="331"/>
        <end position="584"/>
    </location>
</feature>
<dbReference type="SUPFAM" id="SSF141868">
    <property type="entry name" value="EAL domain-like"/>
    <property type="match status" value="1"/>
</dbReference>
<protein>
    <submittedName>
        <fullName evidence="2">EAL domain-containing protein</fullName>
    </submittedName>
</protein>
<dbReference type="SMART" id="SM00065">
    <property type="entry name" value="GAF"/>
    <property type="match status" value="1"/>
</dbReference>
<dbReference type="CDD" id="cd01948">
    <property type="entry name" value="EAL"/>
    <property type="match status" value="1"/>
</dbReference>
<dbReference type="InterPro" id="IPR003018">
    <property type="entry name" value="GAF"/>
</dbReference>
<dbReference type="InterPro" id="IPR035919">
    <property type="entry name" value="EAL_sf"/>
</dbReference>
<dbReference type="InterPro" id="IPR050706">
    <property type="entry name" value="Cyclic-di-GMP_PDE-like"/>
</dbReference>
<evidence type="ECO:0000313" key="3">
    <source>
        <dbReference type="Proteomes" id="UP000326367"/>
    </source>
</evidence>
<dbReference type="PROSITE" id="PS50883">
    <property type="entry name" value="EAL"/>
    <property type="match status" value="1"/>
</dbReference>
<comment type="caution">
    <text evidence="2">The sequence shown here is derived from an EMBL/GenBank/DDBJ whole genome shotgun (WGS) entry which is preliminary data.</text>
</comment>
<reference evidence="2 3" key="1">
    <citation type="journal article" date="2020" name="Antonie Van Leeuwenhoek">
        <title>Stenotrophomonas cyclobalanopsidis sp. nov., isolated from the leaf spot disease of Cyclobalanopsis patelliformis.</title>
        <authorList>
            <person name="Bian D.R."/>
            <person name="Xue H."/>
            <person name="Piao C.G."/>
            <person name="Li Y."/>
        </authorList>
    </citation>
    <scope>NUCLEOTIDE SEQUENCE [LARGE SCALE GENOMIC DNA]</scope>
    <source>
        <strain evidence="2 3">TPQG1-4</strain>
    </source>
</reference>
<dbReference type="Gene3D" id="3.20.20.450">
    <property type="entry name" value="EAL domain"/>
    <property type="match status" value="1"/>
</dbReference>
<dbReference type="Pfam" id="PF00563">
    <property type="entry name" value="EAL"/>
    <property type="match status" value="1"/>
</dbReference>
<dbReference type="Pfam" id="PF01590">
    <property type="entry name" value="GAF"/>
    <property type="match status" value="1"/>
</dbReference>
<name>A0ABQ6T2B5_9GAMM</name>
<keyword evidence="3" id="KW-1185">Reference proteome</keyword>
<dbReference type="PANTHER" id="PTHR33121">
    <property type="entry name" value="CYCLIC DI-GMP PHOSPHODIESTERASE PDEF"/>
    <property type="match status" value="1"/>
</dbReference>
<dbReference type="InterPro" id="IPR001633">
    <property type="entry name" value="EAL_dom"/>
</dbReference>
<evidence type="ECO:0000313" key="2">
    <source>
        <dbReference type="EMBL" id="KAA9000802.1"/>
    </source>
</evidence>
<dbReference type="Proteomes" id="UP000326367">
    <property type="component" value="Unassembled WGS sequence"/>
</dbReference>
<gene>
    <name evidence="2" type="ORF">FJU31_06555</name>
</gene>
<organism evidence="2 3">
    <name type="scientific">Stenotrophomonas cyclobalanopsidis</name>
    <dbReference type="NCBI Taxonomy" id="2771362"/>
    <lineage>
        <taxon>Bacteria</taxon>
        <taxon>Pseudomonadati</taxon>
        <taxon>Pseudomonadota</taxon>
        <taxon>Gammaproteobacteria</taxon>
        <taxon>Lysobacterales</taxon>
        <taxon>Lysobacteraceae</taxon>
        <taxon>Stenotrophomonas</taxon>
    </lineage>
</organism>
<dbReference type="Gene3D" id="3.30.70.270">
    <property type="match status" value="1"/>
</dbReference>
<dbReference type="SUPFAM" id="SSF55781">
    <property type="entry name" value="GAF domain-like"/>
    <property type="match status" value="1"/>
</dbReference>
<dbReference type="RefSeq" id="WP_150454035.1">
    <property type="nucleotide sequence ID" value="NZ_VYKI01000006.1"/>
</dbReference>
<dbReference type="InterPro" id="IPR029016">
    <property type="entry name" value="GAF-like_dom_sf"/>
</dbReference>
<dbReference type="SMART" id="SM00052">
    <property type="entry name" value="EAL"/>
    <property type="match status" value="1"/>
</dbReference>
<dbReference type="Gene3D" id="3.30.450.40">
    <property type="match status" value="1"/>
</dbReference>
<dbReference type="InterPro" id="IPR043128">
    <property type="entry name" value="Rev_trsase/Diguanyl_cyclase"/>
</dbReference>
<dbReference type="EMBL" id="VYKI01000006">
    <property type="protein sequence ID" value="KAA9000802.1"/>
    <property type="molecule type" value="Genomic_DNA"/>
</dbReference>
<proteinExistence type="predicted"/>
<dbReference type="PANTHER" id="PTHR33121:SF19">
    <property type="entry name" value="CYCLIC DI-GMP PHOSPHODIESTERASE PA2567"/>
    <property type="match status" value="1"/>
</dbReference>
<accession>A0ABQ6T2B5</accession>
<sequence>MPSPEQERLSTLAGLNALGTVSGAALDKLTELATHAFNVPVAFVSLLEVDRQRLVSRKGLATTQTHIRDSICASTIASADTLVIDDLRAHPRHASNPLVTGPAQLRFYAGAPLVARNGVAIGAFCIMDDAPRQFSEAERRQLQTLASAAMNELELRALSGRRDPVSGLPDRHQFALDFAAHAEREPGTFLHAVLIDVFDATTATEAGQVLGMGPLETLIRRIGVRLCVALDGMAEVYHVGVARFAFVVELSSSKAVEDLIGELQERLTRPMMAAQVPMSPSFHAGICGITLGQHNADEAIRRMLVGLNAAINSRSVFRWYSEARDARTRRGYRLATDAREALQEKQFHLVYQPRFRASDLAPVAAEVLIRWNHPQLGAVSPAEFIPVFERTAVMQGITRWVIDQALDQCAAWRAIGIDLTLSINYSARDMAEQDAALRLIRAIEQKGLSCADVEVEITESQWLRVDSPAGQQLRQMAAAGLRIAVDDFGSGYSNFAYLTELPISTLKLDKTVIDRLCVDPRAALKVEAIIGLAQRLGYAAVAEGVESAEQVARLQALGCDEIQGFAVARPMTAEAFSERFRAVLPVP</sequence>
<evidence type="ECO:0000259" key="1">
    <source>
        <dbReference type="PROSITE" id="PS50883"/>
    </source>
</evidence>